<dbReference type="InterPro" id="IPR000719">
    <property type="entry name" value="Prot_kinase_dom"/>
</dbReference>
<evidence type="ECO:0000313" key="8">
    <source>
        <dbReference type="EMBL" id="MEO3690499.1"/>
    </source>
</evidence>
<dbReference type="PANTHER" id="PTHR43289:SF34">
    <property type="entry name" value="SERINE_THREONINE-PROTEIN KINASE YBDM-RELATED"/>
    <property type="match status" value="1"/>
</dbReference>
<name>A0ABV0FX51_9BURK</name>
<dbReference type="PANTHER" id="PTHR43289">
    <property type="entry name" value="MITOGEN-ACTIVATED PROTEIN KINASE KINASE KINASE 20-RELATED"/>
    <property type="match status" value="1"/>
</dbReference>
<evidence type="ECO:0000259" key="7">
    <source>
        <dbReference type="PROSITE" id="PS50011"/>
    </source>
</evidence>
<dbReference type="SMART" id="SM00220">
    <property type="entry name" value="S_TKc"/>
    <property type="match status" value="1"/>
</dbReference>
<dbReference type="CDD" id="cd14014">
    <property type="entry name" value="STKc_PknB_like"/>
    <property type="match status" value="1"/>
</dbReference>
<dbReference type="Gene3D" id="1.25.40.10">
    <property type="entry name" value="Tetratricopeptide repeat domain"/>
    <property type="match status" value="1"/>
</dbReference>
<dbReference type="Gene3D" id="1.10.510.10">
    <property type="entry name" value="Transferase(Phosphotransferase) domain 1"/>
    <property type="match status" value="1"/>
</dbReference>
<dbReference type="PROSITE" id="PS00107">
    <property type="entry name" value="PROTEIN_KINASE_ATP"/>
    <property type="match status" value="1"/>
</dbReference>
<comment type="caution">
    <text evidence="8">The sequence shown here is derived from an EMBL/GenBank/DDBJ whole genome shotgun (WGS) entry which is preliminary data.</text>
</comment>
<dbReference type="EC" id="2.7.11.1" evidence="8"/>
<reference evidence="8 9" key="1">
    <citation type="submission" date="2024-05" db="EMBL/GenBank/DDBJ databases">
        <title>Roseateles sp. DJS-2-20 16S ribosomal RNA gene Genome sequencing and assembly.</title>
        <authorList>
            <person name="Woo H."/>
        </authorList>
    </citation>
    <scope>NUCLEOTIDE SEQUENCE [LARGE SCALE GENOMIC DNA]</scope>
    <source>
        <strain evidence="8 9">DJS-2-20</strain>
    </source>
</reference>
<evidence type="ECO:0000256" key="1">
    <source>
        <dbReference type="ARBA" id="ARBA00022679"/>
    </source>
</evidence>
<feature type="binding site" evidence="5">
    <location>
        <position position="116"/>
    </location>
    <ligand>
        <name>ATP</name>
        <dbReference type="ChEBI" id="CHEBI:30616"/>
    </ligand>
</feature>
<keyword evidence="1 8" id="KW-0808">Transferase</keyword>
<evidence type="ECO:0000256" key="2">
    <source>
        <dbReference type="ARBA" id="ARBA00022741"/>
    </source>
</evidence>
<dbReference type="Proteomes" id="UP001495147">
    <property type="component" value="Unassembled WGS sequence"/>
</dbReference>
<dbReference type="Pfam" id="PF00069">
    <property type="entry name" value="Pkinase"/>
    <property type="match status" value="1"/>
</dbReference>
<keyword evidence="9" id="KW-1185">Reference proteome</keyword>
<feature type="region of interest" description="Disordered" evidence="6">
    <location>
        <begin position="235"/>
        <end position="262"/>
    </location>
</feature>
<dbReference type="PROSITE" id="PS00108">
    <property type="entry name" value="PROTEIN_KINASE_ST"/>
    <property type="match status" value="1"/>
</dbReference>
<evidence type="ECO:0000256" key="3">
    <source>
        <dbReference type="ARBA" id="ARBA00022777"/>
    </source>
</evidence>
<dbReference type="GO" id="GO:0004674">
    <property type="term" value="F:protein serine/threonine kinase activity"/>
    <property type="evidence" value="ECO:0007669"/>
    <property type="project" value="UniProtKB-EC"/>
</dbReference>
<evidence type="ECO:0000313" key="9">
    <source>
        <dbReference type="Proteomes" id="UP001495147"/>
    </source>
</evidence>
<evidence type="ECO:0000256" key="4">
    <source>
        <dbReference type="ARBA" id="ARBA00022840"/>
    </source>
</evidence>
<dbReference type="RefSeq" id="WP_347703327.1">
    <property type="nucleotide sequence ID" value="NZ_JBDPZD010000001.1"/>
</dbReference>
<dbReference type="Gene3D" id="3.30.200.20">
    <property type="entry name" value="Phosphorylase Kinase, domain 1"/>
    <property type="match status" value="1"/>
</dbReference>
<gene>
    <name evidence="8" type="ORF">ABDJ85_03405</name>
</gene>
<evidence type="ECO:0000256" key="6">
    <source>
        <dbReference type="SAM" id="MobiDB-lite"/>
    </source>
</evidence>
<dbReference type="InterPro" id="IPR011009">
    <property type="entry name" value="Kinase-like_dom_sf"/>
</dbReference>
<dbReference type="InterPro" id="IPR017441">
    <property type="entry name" value="Protein_kinase_ATP_BS"/>
</dbReference>
<dbReference type="InterPro" id="IPR008271">
    <property type="entry name" value="Ser/Thr_kinase_AS"/>
</dbReference>
<feature type="domain" description="Protein kinase" evidence="7">
    <location>
        <begin position="85"/>
        <end position="364"/>
    </location>
</feature>
<proteinExistence type="predicted"/>
<dbReference type="PROSITE" id="PS50011">
    <property type="entry name" value="PROTEIN_KINASE_DOM"/>
    <property type="match status" value="1"/>
</dbReference>
<protein>
    <submittedName>
        <fullName evidence="8">Serine/threonine-protein kinase</fullName>
        <ecNumber evidence="8">2.7.11.1</ecNumber>
    </submittedName>
</protein>
<evidence type="ECO:0000256" key="5">
    <source>
        <dbReference type="PROSITE-ProRule" id="PRU10141"/>
    </source>
</evidence>
<keyword evidence="3 8" id="KW-0418">Kinase</keyword>
<keyword evidence="4 5" id="KW-0067">ATP-binding</keyword>
<sequence>MPPAASWDQVRDLFDRALALPPADRAAFVAASGQPEAVQREVLSLLAHSEALDDAGFLASPVAAAAAEASAAARSARPGQRFGAWTLDRLLGSGGMGEVWLAQRSDGSFEGEAAIKLLKPGMDSASVYARFATERQALARLSHPHIARLLDAGLGPDGRPYVVMEHVQGQPIHRACASLPLAERLAVFLQLADAVSHAHRHLLVHRDLKPGNVLVTPEGQVKLLDFGIAKALDPLESTDPDETRLGERPLTPSYASPEQLRGEPVTTATDIYSLGVLLYLVLTGRRPYGRDATDAPSLIQAALHEAPSRPSTLDAPDGDAPHWPRLRAQLEGDLDNILLKALEKQPEHRYASVQDFAADLRAYLAGRPVSARAATWPYLAWRFVGRHRLAVGLAATAMLALVLGLGGTLWQMQLAREAQARAEHRFTQLRELSRQMVFGYHDQIANLPGSLATREALLKDALKYMDGLATELGPELARQPQLARELAESYSRIAALQGDGFAPSAENLQASRGNLGKALALLPYYLDNTASAERRDPAAWRVAAEMHEGRAILAMRAGQLTETKAALDDARRLDEEALRLAPQDSRTQAQLASVLGRLGLLLGGNPLQAQLGDLKSAGQALRQAVALYGQLCAREPGNVEWTHQHAWAQQLLASWGWLAGERETALRAANEALRLRDAVLRAEPGNPQFRYQHALVRSSAARIHADTGNPVEGARLLDEALAGLDAELKADPANQAARRDIVLLTTARARMRWQAEPTPANAAALRRMLDNFPPADQLAGDFYLSRWRAEAAYAAGRAAPDAAEQLRLAQEAESLMRATADQPANASRRWMLARALSLQATALQRQGQDAAARERASQAIALWQPGGAPALYRDDEAEARRLAAVAAR</sequence>
<accession>A0ABV0FX51</accession>
<dbReference type="SUPFAM" id="SSF48452">
    <property type="entry name" value="TPR-like"/>
    <property type="match status" value="1"/>
</dbReference>
<dbReference type="SUPFAM" id="SSF56112">
    <property type="entry name" value="Protein kinase-like (PK-like)"/>
    <property type="match status" value="1"/>
</dbReference>
<keyword evidence="2 5" id="KW-0547">Nucleotide-binding</keyword>
<organism evidence="8 9">
    <name type="scientific">Roseateles paludis</name>
    <dbReference type="NCBI Taxonomy" id="3145238"/>
    <lineage>
        <taxon>Bacteria</taxon>
        <taxon>Pseudomonadati</taxon>
        <taxon>Pseudomonadota</taxon>
        <taxon>Betaproteobacteria</taxon>
        <taxon>Burkholderiales</taxon>
        <taxon>Sphaerotilaceae</taxon>
        <taxon>Roseateles</taxon>
    </lineage>
</organism>
<dbReference type="InterPro" id="IPR011990">
    <property type="entry name" value="TPR-like_helical_dom_sf"/>
</dbReference>
<dbReference type="EMBL" id="JBDPZD010000001">
    <property type="protein sequence ID" value="MEO3690499.1"/>
    <property type="molecule type" value="Genomic_DNA"/>
</dbReference>